<comment type="caution">
    <text evidence="1">The sequence shown here is derived from an EMBL/GenBank/DDBJ whole genome shotgun (WGS) entry which is preliminary data.</text>
</comment>
<dbReference type="EMBL" id="RAZT01000010">
    <property type="protein sequence ID" value="RKN30193.1"/>
    <property type="molecule type" value="Genomic_DNA"/>
</dbReference>
<sequence>MNGPTPRVVRAEELAAFTAAQLLDMTKAVMAILALPQPAADRVDALVVPTGQGEEWRLTHAIRRWQANRNIRHLLVANGNPAEETYQEIDLPYLRGLGLRRLDGVRLQAEPAPNTGLQAAWIAAHVEELDIASLALAVSAYHLPRVYLTVLKALSRGGIRIPLVPDPVPVAPDAAAPETRATAYDLLPGEVERILRYAEKGWVATFEELRVYLRWLWGEHGTLLTGTSA</sequence>
<evidence type="ECO:0008006" key="3">
    <source>
        <dbReference type="Google" id="ProtNLM"/>
    </source>
</evidence>
<protein>
    <recommendedName>
        <fullName evidence="3">YdcF family protein</fullName>
    </recommendedName>
</protein>
<gene>
    <name evidence="1" type="ORF">D7044_21030</name>
</gene>
<reference evidence="1 2" key="1">
    <citation type="submission" date="2018-09" db="EMBL/GenBank/DDBJ databases">
        <title>Micromonospora sp. nov. MS1-9, isolated from a root of Musa sp.</title>
        <authorList>
            <person name="Kuncharoen N."/>
            <person name="Kudo T."/>
            <person name="Ohkuma M."/>
            <person name="Yuki M."/>
            <person name="Tanasupawat S."/>
        </authorList>
    </citation>
    <scope>NUCLEOTIDE SEQUENCE [LARGE SCALE GENOMIC DNA]</scope>
    <source>
        <strain evidence="1 2">MS1-9</strain>
    </source>
</reference>
<accession>A0A3A9Y0L4</accession>
<organism evidence="1 2">
    <name type="scientific">Micromonospora musae</name>
    <dbReference type="NCBI Taxonomy" id="1894970"/>
    <lineage>
        <taxon>Bacteria</taxon>
        <taxon>Bacillati</taxon>
        <taxon>Actinomycetota</taxon>
        <taxon>Actinomycetes</taxon>
        <taxon>Micromonosporales</taxon>
        <taxon>Micromonosporaceae</taxon>
        <taxon>Micromonospora</taxon>
    </lineage>
</organism>
<name>A0A3A9Y0L4_9ACTN</name>
<evidence type="ECO:0000313" key="2">
    <source>
        <dbReference type="Proteomes" id="UP000275865"/>
    </source>
</evidence>
<dbReference type="AlphaFoldDB" id="A0A3A9Y0L4"/>
<dbReference type="Proteomes" id="UP000275865">
    <property type="component" value="Unassembled WGS sequence"/>
</dbReference>
<proteinExistence type="predicted"/>
<evidence type="ECO:0000313" key="1">
    <source>
        <dbReference type="EMBL" id="RKN30193.1"/>
    </source>
</evidence>